<evidence type="ECO:0000313" key="1">
    <source>
        <dbReference type="EMBL" id="MFD1744061.1"/>
    </source>
</evidence>
<dbReference type="Proteomes" id="UP001597322">
    <property type="component" value="Unassembled WGS sequence"/>
</dbReference>
<reference evidence="2" key="1">
    <citation type="journal article" date="2019" name="Int. J. Syst. Evol. Microbiol.">
        <title>The Global Catalogue of Microorganisms (GCM) 10K type strain sequencing project: providing services to taxonomists for standard genome sequencing and annotation.</title>
        <authorList>
            <consortium name="The Broad Institute Genomics Platform"/>
            <consortium name="The Broad Institute Genome Sequencing Center for Infectious Disease"/>
            <person name="Wu L."/>
            <person name="Ma J."/>
        </authorList>
    </citation>
    <scope>NUCLEOTIDE SEQUENCE [LARGE SCALE GENOMIC DNA]</scope>
    <source>
        <strain evidence="2">CG52</strain>
    </source>
</reference>
<dbReference type="RefSeq" id="WP_377395346.1">
    <property type="nucleotide sequence ID" value="NZ_JBHUEQ010000003.1"/>
</dbReference>
<evidence type="ECO:0000313" key="2">
    <source>
        <dbReference type="Proteomes" id="UP001597322"/>
    </source>
</evidence>
<dbReference type="EMBL" id="JBHUEQ010000003">
    <property type="protein sequence ID" value="MFD1744061.1"/>
    <property type="molecule type" value="Genomic_DNA"/>
</dbReference>
<keyword evidence="2" id="KW-1185">Reference proteome</keyword>
<sequence length="890" mass="92073">MALLSYQSQDIFAPANENGQLRSPSLQEVQVWGTEIEALVDSIATSAAIFDTRANLYSSLAYAANTLAWVVNDATAAYNGIYRKSGASGSGSWTRVADLPYSLIVASNSGAGTANAIVATTAIPVSESALVLLNVAANNTASPVTVAFNGGSALTVKANSGNDIVPGGLVSGMLLLGRVSGSTFRLVSDQASSAIQAAAEAAANQAAAEADRAEAAATVASGAMTTVLDPQFATLAAASAFSPAVAPDYIRTAGYSAAGDGGGALYKKVASGPSHAGKFSITLSGGGTAWYELANGQPIYAEMFGAVGHQTDAAALADDGTVTTQAIINGRAFLRGRSTALSTDGISGKAITAYASGVLNLGRGIFCVKPDMLATDQDIGFIIRGQGNSGRTNYMRGLTTLLIRGASSGYGLRWYGNGGRSGGLEDLDLCYESASFTGDMLDIMGGVGTSPRRVSFDSFGKTGGTALFTARSNVSIAYEEFFHPKDCTFSGANISVYSPSTNGEKVVSRLTGSISGNTLTVTALNEGNLDVGQRLYGTGVAEGTAITELGTGSGGVGTYTVNISQSVSSRAMTTDISFGGSCTEIDATNVFYDCGAKYVEHRADKARYNFQFSGVINPIRKASTTAIDLRNVNTVSLVGIMMHGSVGFGASDRWIYLENCTGSLCDNQFGPGAPEAAYVLNCQMEISSNFLHNEALGFVLLGGVINGKSNRFSGSGIGWRVAPAAKLTGQIGPDVFDATMTTSYLIDPPSSLAQMRVNYDKDLDRSTGKFSIASGSRNVQILGSGEREYTDTTGNYSTFDTGKTLIMNASGAMNYTVPPPFHNCELMIYKPVGFSLTLNTSSANRFSIGSGGTKTQLTSAATDIGAFAKLRGLGTSDWIVESLVGTWTSA</sequence>
<protein>
    <submittedName>
        <fullName evidence="1">Uncharacterized protein</fullName>
    </submittedName>
</protein>
<organism evidence="1 2">
    <name type="scientific">Rhizobium helianthi</name>
    <dbReference type="NCBI Taxonomy" id="1132695"/>
    <lineage>
        <taxon>Bacteria</taxon>
        <taxon>Pseudomonadati</taxon>
        <taxon>Pseudomonadota</taxon>
        <taxon>Alphaproteobacteria</taxon>
        <taxon>Hyphomicrobiales</taxon>
        <taxon>Rhizobiaceae</taxon>
        <taxon>Rhizobium/Agrobacterium group</taxon>
        <taxon>Rhizobium</taxon>
    </lineage>
</organism>
<proteinExistence type="predicted"/>
<gene>
    <name evidence="1" type="ORF">ACFSE1_01170</name>
</gene>
<name>A0ABW4M0N0_9HYPH</name>
<accession>A0ABW4M0N0</accession>
<comment type="caution">
    <text evidence="1">The sequence shown here is derived from an EMBL/GenBank/DDBJ whole genome shotgun (WGS) entry which is preliminary data.</text>
</comment>